<dbReference type="OrthoDB" id="8445243at2"/>
<reference evidence="1 2" key="1">
    <citation type="submission" date="2018-06" db="EMBL/GenBank/DDBJ databases">
        <title>Spongiibacterium sp. HME9304 Genome sequencing and assembly.</title>
        <authorList>
            <person name="Kang H."/>
            <person name="Kim H."/>
            <person name="Joh K."/>
        </authorList>
    </citation>
    <scope>NUCLEOTIDE SEQUENCE [LARGE SCALE GENOMIC DNA]</scope>
    <source>
        <strain evidence="1 2">HME9304</strain>
    </source>
</reference>
<sequence>MELKLMRRMRTIKLTIGISLLCIFSYSGYGQSGKEEYHAIVETLNYYLDGGTNNDFSTLKKAFHDNAIMSSIGDDAYQEVNALEFFGNAMKPGPKSNRETYIVHISQTGTTANARLELIYSDAIITDYMNLLKVDGQWKIVSKIFFKKVLLNKP</sequence>
<dbReference type="Proteomes" id="UP000248536">
    <property type="component" value="Chromosome"/>
</dbReference>
<dbReference type="InterPro" id="IPR032710">
    <property type="entry name" value="NTF2-like_dom_sf"/>
</dbReference>
<dbReference type="InterPro" id="IPR039437">
    <property type="entry name" value="FrzH/put_lumazine-bd"/>
</dbReference>
<dbReference type="AlphaFoldDB" id="A0A2Z4LVS3"/>
<dbReference type="Pfam" id="PF12893">
    <property type="entry name" value="Lumazine_bd_2"/>
    <property type="match status" value="1"/>
</dbReference>
<name>A0A2Z4LVS3_9FLAO</name>
<evidence type="ECO:0000313" key="1">
    <source>
        <dbReference type="EMBL" id="AWX45829.1"/>
    </source>
</evidence>
<organism evidence="1 2">
    <name type="scientific">Flagellimonas maritima</name>
    <dbReference type="NCBI Taxonomy" id="1383885"/>
    <lineage>
        <taxon>Bacteria</taxon>
        <taxon>Pseudomonadati</taxon>
        <taxon>Bacteroidota</taxon>
        <taxon>Flavobacteriia</taxon>
        <taxon>Flavobacteriales</taxon>
        <taxon>Flavobacteriaceae</taxon>
        <taxon>Flagellimonas</taxon>
    </lineage>
</organism>
<keyword evidence="2" id="KW-1185">Reference proteome</keyword>
<dbReference type="KEGG" id="spon:HME9304_02859"/>
<proteinExistence type="predicted"/>
<gene>
    <name evidence="1" type="ORF">HME9304_02859</name>
</gene>
<dbReference type="EMBL" id="CP030104">
    <property type="protein sequence ID" value="AWX45829.1"/>
    <property type="molecule type" value="Genomic_DNA"/>
</dbReference>
<dbReference type="SUPFAM" id="SSF54427">
    <property type="entry name" value="NTF2-like"/>
    <property type="match status" value="1"/>
</dbReference>
<accession>A0A2Z4LVS3</accession>
<dbReference type="Gene3D" id="3.10.450.50">
    <property type="match status" value="1"/>
</dbReference>
<evidence type="ECO:0000313" key="2">
    <source>
        <dbReference type="Proteomes" id="UP000248536"/>
    </source>
</evidence>
<protein>
    <recommendedName>
        <fullName evidence="3">Nuclear transport factor 2 family protein</fullName>
    </recommendedName>
</protein>
<evidence type="ECO:0008006" key="3">
    <source>
        <dbReference type="Google" id="ProtNLM"/>
    </source>
</evidence>